<evidence type="ECO:0000313" key="3">
    <source>
        <dbReference type="RefSeq" id="XP_011308209.1"/>
    </source>
</evidence>
<gene>
    <name evidence="3" type="primary">LOC105269562</name>
</gene>
<evidence type="ECO:0000313" key="2">
    <source>
        <dbReference type="Proteomes" id="UP000694866"/>
    </source>
</evidence>
<dbReference type="Proteomes" id="UP000694866">
    <property type="component" value="Unplaced"/>
</dbReference>
<name>A0A9R1TDF2_9HYME</name>
<sequence length="307" mass="34494">MARQGIQWFNAHIFSINGKPMKFYLDGFDLVEFYRIIKIVEAYGGKFSEPGEDVVVFSRSHGSSKKYDNLFHVNFLSDSIASNNTQDPMKYTLSPNAKISFIHEKGSIVERNVSHCCENHNKNCANEIRGTTNRTDQQIPSIVPQLDPQVNIKLEIDSKKEIPNLYHCMNSETRKRHMEMRGSNCYVLCSSLSKEDNHLEVPKKYMKTSAEGPRTGGIPGDRLSQNFSSNSHEESLGNSVKESESDSWGEEAPGCARVRIYEAARISDNTRTMAKAFDAVPYGNVTSINLSSNGNSSQYVSRNNSEL</sequence>
<proteinExistence type="predicted"/>
<dbReference type="KEGG" id="fas:105269562"/>
<feature type="compositionally biased region" description="Polar residues" evidence="1">
    <location>
        <begin position="223"/>
        <end position="240"/>
    </location>
</feature>
<organism evidence="2 3">
    <name type="scientific">Fopius arisanus</name>
    <dbReference type="NCBI Taxonomy" id="64838"/>
    <lineage>
        <taxon>Eukaryota</taxon>
        <taxon>Metazoa</taxon>
        <taxon>Ecdysozoa</taxon>
        <taxon>Arthropoda</taxon>
        <taxon>Hexapoda</taxon>
        <taxon>Insecta</taxon>
        <taxon>Pterygota</taxon>
        <taxon>Neoptera</taxon>
        <taxon>Endopterygota</taxon>
        <taxon>Hymenoptera</taxon>
        <taxon>Apocrita</taxon>
        <taxon>Ichneumonoidea</taxon>
        <taxon>Braconidae</taxon>
        <taxon>Opiinae</taxon>
        <taxon>Fopius</taxon>
    </lineage>
</organism>
<accession>A0A9R1TDF2</accession>
<dbReference type="RefSeq" id="XP_011308209.1">
    <property type="nucleotide sequence ID" value="XM_011309907.1"/>
</dbReference>
<keyword evidence="2" id="KW-1185">Reference proteome</keyword>
<feature type="region of interest" description="Disordered" evidence="1">
    <location>
        <begin position="204"/>
        <end position="250"/>
    </location>
</feature>
<evidence type="ECO:0000256" key="1">
    <source>
        <dbReference type="SAM" id="MobiDB-lite"/>
    </source>
</evidence>
<protein>
    <submittedName>
        <fullName evidence="3">Uncharacterized protein</fullName>
    </submittedName>
</protein>
<reference evidence="3" key="1">
    <citation type="submission" date="2025-08" db="UniProtKB">
        <authorList>
            <consortium name="RefSeq"/>
        </authorList>
    </citation>
    <scope>IDENTIFICATION</scope>
    <source>
        <strain evidence="3">USDA-PBARC FA_bdor</strain>
        <tissue evidence="3">Whole organism</tissue>
    </source>
</reference>
<dbReference type="OrthoDB" id="10589516at2759"/>
<dbReference type="GeneID" id="105269562"/>
<dbReference type="AlphaFoldDB" id="A0A9R1TDF2"/>